<keyword evidence="3" id="KW-1185">Reference proteome</keyword>
<proteinExistence type="predicted"/>
<dbReference type="AlphaFoldDB" id="A0AAV6J7M3"/>
<comment type="caution">
    <text evidence="2">The sequence shown here is derived from an EMBL/GenBank/DDBJ whole genome shotgun (WGS) entry which is preliminary data.</text>
</comment>
<evidence type="ECO:0000313" key="2">
    <source>
        <dbReference type="EMBL" id="KAG5536305.1"/>
    </source>
</evidence>
<name>A0AAV6J7M3_9ERIC</name>
<reference evidence="2" key="1">
    <citation type="submission" date="2020-08" db="EMBL/GenBank/DDBJ databases">
        <title>Plant Genome Project.</title>
        <authorList>
            <person name="Zhang R.-G."/>
        </authorList>
    </citation>
    <scope>NUCLEOTIDE SEQUENCE</scope>
    <source>
        <strain evidence="2">WSP0</strain>
        <tissue evidence="2">Leaf</tissue>
    </source>
</reference>
<gene>
    <name evidence="2" type="ORF">RHGRI_023921</name>
    <name evidence="1" type="ORF">RHGRI_028065</name>
</gene>
<dbReference type="EMBL" id="JACTNZ010000008">
    <property type="protein sequence ID" value="KAG5536305.1"/>
    <property type="molecule type" value="Genomic_DNA"/>
</dbReference>
<protein>
    <submittedName>
        <fullName evidence="2">Uncharacterized protein</fullName>
    </submittedName>
</protein>
<dbReference type="Proteomes" id="UP000823749">
    <property type="component" value="Chromosome 10"/>
</dbReference>
<accession>A0AAV6J7M3</accession>
<organism evidence="2 3">
    <name type="scientific">Rhododendron griersonianum</name>
    <dbReference type="NCBI Taxonomy" id="479676"/>
    <lineage>
        <taxon>Eukaryota</taxon>
        <taxon>Viridiplantae</taxon>
        <taxon>Streptophyta</taxon>
        <taxon>Embryophyta</taxon>
        <taxon>Tracheophyta</taxon>
        <taxon>Spermatophyta</taxon>
        <taxon>Magnoliopsida</taxon>
        <taxon>eudicotyledons</taxon>
        <taxon>Gunneridae</taxon>
        <taxon>Pentapetalae</taxon>
        <taxon>asterids</taxon>
        <taxon>Ericales</taxon>
        <taxon>Ericaceae</taxon>
        <taxon>Ericoideae</taxon>
        <taxon>Rhodoreae</taxon>
        <taxon>Rhododendron</taxon>
    </lineage>
</organism>
<evidence type="ECO:0000313" key="1">
    <source>
        <dbReference type="EMBL" id="KAG5527004.1"/>
    </source>
</evidence>
<sequence>MRRAVTMSSVKMATTRLLCSGHKGKSLLWFRIHSGVGSRASSLTYQNSRKHIKRP</sequence>
<dbReference type="EMBL" id="JACTNZ010000010">
    <property type="protein sequence ID" value="KAG5527004.1"/>
    <property type="molecule type" value="Genomic_DNA"/>
</dbReference>
<evidence type="ECO:0000313" key="3">
    <source>
        <dbReference type="Proteomes" id="UP000823749"/>
    </source>
</evidence>
<dbReference type="Proteomes" id="UP000823749">
    <property type="component" value="Chromosome 8"/>
</dbReference>